<dbReference type="GO" id="GO:0016811">
    <property type="term" value="F:hydrolase activity, acting on carbon-nitrogen (but not peptide) bonds, in linear amides"/>
    <property type="evidence" value="ECO:0007669"/>
    <property type="project" value="TreeGrafter"/>
</dbReference>
<accession>A0A382CKQ3</accession>
<dbReference type="Pfam" id="PF02585">
    <property type="entry name" value="PIG-L"/>
    <property type="match status" value="1"/>
</dbReference>
<dbReference type="EMBL" id="UINC01034863">
    <property type="protein sequence ID" value="SVB26362.1"/>
    <property type="molecule type" value="Genomic_DNA"/>
</dbReference>
<dbReference type="Gene3D" id="3.40.50.10320">
    <property type="entry name" value="LmbE-like"/>
    <property type="match status" value="1"/>
</dbReference>
<dbReference type="PANTHER" id="PTHR12993">
    <property type="entry name" value="N-ACETYLGLUCOSAMINYL-PHOSPHATIDYLINOSITOL DE-N-ACETYLASE-RELATED"/>
    <property type="match status" value="1"/>
</dbReference>
<name>A0A382CKQ3_9ZZZZ</name>
<evidence type="ECO:0008006" key="2">
    <source>
        <dbReference type="Google" id="ProtNLM"/>
    </source>
</evidence>
<proteinExistence type="predicted"/>
<dbReference type="InterPro" id="IPR003737">
    <property type="entry name" value="GlcNAc_PI_deacetylase-related"/>
</dbReference>
<reference evidence="1" key="1">
    <citation type="submission" date="2018-05" db="EMBL/GenBank/DDBJ databases">
        <authorList>
            <person name="Lanie J.A."/>
            <person name="Ng W.-L."/>
            <person name="Kazmierczak K.M."/>
            <person name="Andrzejewski T.M."/>
            <person name="Davidsen T.M."/>
            <person name="Wayne K.J."/>
            <person name="Tettelin H."/>
            <person name="Glass J.I."/>
            <person name="Rusch D."/>
            <person name="Podicherti R."/>
            <person name="Tsui H.-C.T."/>
            <person name="Winkler M.E."/>
        </authorList>
    </citation>
    <scope>NUCLEOTIDE SEQUENCE</scope>
</reference>
<protein>
    <recommendedName>
        <fullName evidence="2">GlcNAc-PI de-N-acetylase</fullName>
    </recommendedName>
</protein>
<evidence type="ECO:0000313" key="1">
    <source>
        <dbReference type="EMBL" id="SVB26362.1"/>
    </source>
</evidence>
<organism evidence="1">
    <name type="scientific">marine metagenome</name>
    <dbReference type="NCBI Taxonomy" id="408172"/>
    <lineage>
        <taxon>unclassified sequences</taxon>
        <taxon>metagenomes</taxon>
        <taxon>ecological metagenomes</taxon>
    </lineage>
</organism>
<dbReference type="SUPFAM" id="SSF102588">
    <property type="entry name" value="LmbE-like"/>
    <property type="match status" value="1"/>
</dbReference>
<gene>
    <name evidence="1" type="ORF">METZ01_LOCUS179216</name>
</gene>
<sequence>MKRILIILLCPIFLTAFSEAAQPNRVLRIIAFGAHPDDAEFQLGGCAIKWAQLGHKVKLVSVTNGDIGHWKMAGGPLAKRRTAESKEAAKRMGVESQVLDIHDGEIMPTLENRKVIARLIREWQADLVFTHRPHDYHPDHRNAGLLIRDAAFMVGVPFYVPDTPPVKRNPVFMYFPDRFTRPYPFHADIAVSIDDVFDKKMKALDALESQVYEGGAGGSPQTLIQRKAHDPVARMEILKASWTGRNGRIADLFRDSLVKWYGAKKGKAVKTAEAFEICEYGRRPSEAELKELFPFFTK</sequence>
<dbReference type="AlphaFoldDB" id="A0A382CKQ3"/>
<dbReference type="InterPro" id="IPR024078">
    <property type="entry name" value="LmbE-like_dom_sf"/>
</dbReference>
<dbReference type="PANTHER" id="PTHR12993:SF30">
    <property type="entry name" value="N-ACETYL-ALPHA-D-GLUCOSAMINYL L-MALATE DEACETYLASE 1"/>
    <property type="match status" value="1"/>
</dbReference>